<sequence>MESEAFRKEACYHREAACSDFTSNTEYELQPFIGTKGSGEGLTGGPGLLRTEKGAASGGVPAEGRGRLFRRGFGKSENAWNRALESRKLWLRVRQEGFPLSVPRRGRLEMNVF</sequence>
<dbReference type="AlphaFoldDB" id="A0A8J2BNJ9"/>
<dbReference type="Proteomes" id="UP000663859">
    <property type="component" value="Unassembled WGS sequence"/>
</dbReference>
<feature type="region of interest" description="Disordered" evidence="1">
    <location>
        <begin position="32"/>
        <end position="61"/>
    </location>
</feature>
<keyword evidence="3" id="KW-1185">Reference proteome</keyword>
<evidence type="ECO:0000313" key="2">
    <source>
        <dbReference type="EMBL" id="CAF0696241.1"/>
    </source>
</evidence>
<feature type="compositionally biased region" description="Gly residues" evidence="1">
    <location>
        <begin position="36"/>
        <end position="47"/>
    </location>
</feature>
<evidence type="ECO:0000313" key="3">
    <source>
        <dbReference type="Proteomes" id="UP000663859"/>
    </source>
</evidence>
<dbReference type="RefSeq" id="WP_174581973.1">
    <property type="nucleotide sequence ID" value="NZ_CAJNOB010000012.1"/>
</dbReference>
<comment type="caution">
    <text evidence="2">The sequence shown here is derived from an EMBL/GenBank/DDBJ whole genome shotgun (WGS) entry which is preliminary data.</text>
</comment>
<gene>
    <name evidence="2" type="ORF">MPNT_20162</name>
</gene>
<protein>
    <submittedName>
        <fullName evidence="2">Uncharacterized protein</fullName>
    </submittedName>
</protein>
<proteinExistence type="predicted"/>
<name>A0A8J2BNJ9_9BACT</name>
<dbReference type="EMBL" id="CAJNOB010000012">
    <property type="protein sequence ID" value="CAF0696241.1"/>
    <property type="molecule type" value="Genomic_DNA"/>
</dbReference>
<organism evidence="2 3">
    <name type="scientific">Candidatus Methylacidithermus pantelleriae</name>
    <dbReference type="NCBI Taxonomy" id="2744239"/>
    <lineage>
        <taxon>Bacteria</taxon>
        <taxon>Pseudomonadati</taxon>
        <taxon>Verrucomicrobiota</taxon>
        <taxon>Methylacidiphilae</taxon>
        <taxon>Methylacidiphilales</taxon>
        <taxon>Methylacidiphilaceae</taxon>
        <taxon>Candidatus Methylacidithermus</taxon>
    </lineage>
</organism>
<evidence type="ECO:0000256" key="1">
    <source>
        <dbReference type="SAM" id="MobiDB-lite"/>
    </source>
</evidence>
<reference evidence="2" key="1">
    <citation type="submission" date="2021-02" db="EMBL/GenBank/DDBJ databases">
        <authorList>
            <person name="Cremers G."/>
            <person name="Picone N."/>
        </authorList>
    </citation>
    <scope>NUCLEOTIDE SEQUENCE</scope>
    <source>
        <strain evidence="2">PQ17</strain>
    </source>
</reference>
<accession>A0A8J2BNJ9</accession>